<accession>A0A811JTH9</accession>
<feature type="domain" description="SGS" evidence="1">
    <location>
        <begin position="91"/>
        <end position="177"/>
    </location>
</feature>
<dbReference type="Pfam" id="PF05002">
    <property type="entry name" value="SGS"/>
    <property type="match status" value="1"/>
</dbReference>
<dbReference type="AlphaFoldDB" id="A0A811JTH9"/>
<dbReference type="InterPro" id="IPR008978">
    <property type="entry name" value="HSP20-like_chaperone"/>
</dbReference>
<sequence>MAQCKWNWYQNDYNVFINLLRLNVDPSKCKIILLDRQITVNDGEKDIFTCNLFGDVEEAMDVSFSANKAELNLQKKIAGKWDDLEAKKEVEVKQAPKIEKQWEKLAKEAEQDPECADDDGVNKFFKQIYDNLDDDGKKAMMKSMQESAGTVLSTNWSDVKKSKVDCKPPEGLEFKKY</sequence>
<proteinExistence type="predicted"/>
<feature type="domain" description="CS" evidence="2">
    <location>
        <begin position="1"/>
        <end position="85"/>
    </location>
</feature>
<reference evidence="3" key="1">
    <citation type="submission" date="2020-09" db="EMBL/GenBank/DDBJ databases">
        <authorList>
            <person name="Kikuchi T."/>
        </authorList>
    </citation>
    <scope>NUCLEOTIDE SEQUENCE</scope>
    <source>
        <strain evidence="3">SH1</strain>
    </source>
</reference>
<name>A0A811JTH9_9BILA</name>
<evidence type="ECO:0008006" key="5">
    <source>
        <dbReference type="Google" id="ProtNLM"/>
    </source>
</evidence>
<dbReference type="EMBL" id="CAJFDH010000001">
    <property type="protein sequence ID" value="CAD5206574.1"/>
    <property type="molecule type" value="Genomic_DNA"/>
</dbReference>
<dbReference type="PANTHER" id="PTHR45862">
    <property type="entry name" value="PROTEIN SGT1 HOMOLOG"/>
    <property type="match status" value="1"/>
</dbReference>
<evidence type="ECO:0000259" key="2">
    <source>
        <dbReference type="PROSITE" id="PS51203"/>
    </source>
</evidence>
<evidence type="ECO:0000313" key="3">
    <source>
        <dbReference type="EMBL" id="CAD5206574.1"/>
    </source>
</evidence>
<dbReference type="InterPro" id="IPR044563">
    <property type="entry name" value="Sgt1-like"/>
</dbReference>
<dbReference type="GO" id="GO:0051087">
    <property type="term" value="F:protein-folding chaperone binding"/>
    <property type="evidence" value="ECO:0007669"/>
    <property type="project" value="InterPro"/>
</dbReference>
<dbReference type="OrthoDB" id="1898560at2759"/>
<dbReference type="Proteomes" id="UP000614601">
    <property type="component" value="Unassembled WGS sequence"/>
</dbReference>
<dbReference type="Gene3D" id="2.60.40.790">
    <property type="match status" value="1"/>
</dbReference>
<dbReference type="PROSITE" id="PS51203">
    <property type="entry name" value="CS"/>
    <property type="match status" value="1"/>
</dbReference>
<dbReference type="Proteomes" id="UP000783686">
    <property type="component" value="Unassembled WGS sequence"/>
</dbReference>
<evidence type="ECO:0000259" key="1">
    <source>
        <dbReference type="PROSITE" id="PS51048"/>
    </source>
</evidence>
<comment type="caution">
    <text evidence="3">The sequence shown here is derived from an EMBL/GenBank/DDBJ whole genome shotgun (WGS) entry which is preliminary data.</text>
</comment>
<gene>
    <name evidence="3" type="ORF">BOKJ2_LOCUS1258</name>
</gene>
<dbReference type="EMBL" id="CAJFCW020000001">
    <property type="protein sequence ID" value="CAG9082323.1"/>
    <property type="molecule type" value="Genomic_DNA"/>
</dbReference>
<organism evidence="3 4">
    <name type="scientific">Bursaphelenchus okinawaensis</name>
    <dbReference type="NCBI Taxonomy" id="465554"/>
    <lineage>
        <taxon>Eukaryota</taxon>
        <taxon>Metazoa</taxon>
        <taxon>Ecdysozoa</taxon>
        <taxon>Nematoda</taxon>
        <taxon>Chromadorea</taxon>
        <taxon>Rhabditida</taxon>
        <taxon>Tylenchina</taxon>
        <taxon>Tylenchomorpha</taxon>
        <taxon>Aphelenchoidea</taxon>
        <taxon>Aphelenchoididae</taxon>
        <taxon>Bursaphelenchus</taxon>
    </lineage>
</organism>
<dbReference type="PROSITE" id="PS51048">
    <property type="entry name" value="SGS"/>
    <property type="match status" value="1"/>
</dbReference>
<dbReference type="InterPro" id="IPR007699">
    <property type="entry name" value="SGS_dom"/>
</dbReference>
<keyword evidence="4" id="KW-1185">Reference proteome</keyword>
<protein>
    <recommendedName>
        <fullName evidence="5">SGS domain-containing protein</fullName>
    </recommendedName>
</protein>
<evidence type="ECO:0000313" key="4">
    <source>
        <dbReference type="Proteomes" id="UP000614601"/>
    </source>
</evidence>
<dbReference type="SUPFAM" id="SSF49764">
    <property type="entry name" value="HSP20-like chaperones"/>
    <property type="match status" value="1"/>
</dbReference>
<dbReference type="InterPro" id="IPR007052">
    <property type="entry name" value="CS_dom"/>
</dbReference>